<sequence length="42" mass="4861">MQHKTGPNKDHAAQDGRLRWPTQVDQPAKLTSFKYSFRHGPQ</sequence>
<feature type="compositionally biased region" description="Basic and acidic residues" evidence="1">
    <location>
        <begin position="7"/>
        <end position="18"/>
    </location>
</feature>
<protein>
    <submittedName>
        <fullName evidence="2">Uncharacterized protein</fullName>
    </submittedName>
</protein>
<evidence type="ECO:0000256" key="1">
    <source>
        <dbReference type="SAM" id="MobiDB-lite"/>
    </source>
</evidence>
<feature type="region of interest" description="Disordered" evidence="1">
    <location>
        <begin position="1"/>
        <end position="25"/>
    </location>
</feature>
<evidence type="ECO:0000313" key="2">
    <source>
        <dbReference type="EMBL" id="JAH50232.1"/>
    </source>
</evidence>
<reference evidence="2" key="1">
    <citation type="submission" date="2014-11" db="EMBL/GenBank/DDBJ databases">
        <authorList>
            <person name="Amaro Gonzalez C."/>
        </authorList>
    </citation>
    <scope>NUCLEOTIDE SEQUENCE</scope>
</reference>
<organism evidence="2">
    <name type="scientific">Anguilla anguilla</name>
    <name type="common">European freshwater eel</name>
    <name type="synonym">Muraena anguilla</name>
    <dbReference type="NCBI Taxonomy" id="7936"/>
    <lineage>
        <taxon>Eukaryota</taxon>
        <taxon>Metazoa</taxon>
        <taxon>Chordata</taxon>
        <taxon>Craniata</taxon>
        <taxon>Vertebrata</taxon>
        <taxon>Euteleostomi</taxon>
        <taxon>Actinopterygii</taxon>
        <taxon>Neopterygii</taxon>
        <taxon>Teleostei</taxon>
        <taxon>Anguilliformes</taxon>
        <taxon>Anguillidae</taxon>
        <taxon>Anguilla</taxon>
    </lineage>
</organism>
<dbReference type="EMBL" id="GBXM01058345">
    <property type="protein sequence ID" value="JAH50232.1"/>
    <property type="molecule type" value="Transcribed_RNA"/>
</dbReference>
<proteinExistence type="predicted"/>
<accession>A0A0E9T9Z6</accession>
<dbReference type="AlphaFoldDB" id="A0A0E9T9Z6"/>
<reference evidence="2" key="2">
    <citation type="journal article" date="2015" name="Fish Shellfish Immunol.">
        <title>Early steps in the European eel (Anguilla anguilla)-Vibrio vulnificus interaction in the gills: Role of the RtxA13 toxin.</title>
        <authorList>
            <person name="Callol A."/>
            <person name="Pajuelo D."/>
            <person name="Ebbesson L."/>
            <person name="Teles M."/>
            <person name="MacKenzie S."/>
            <person name="Amaro C."/>
        </authorList>
    </citation>
    <scope>NUCLEOTIDE SEQUENCE</scope>
</reference>
<name>A0A0E9T9Z6_ANGAN</name>